<evidence type="ECO:0000259" key="2">
    <source>
        <dbReference type="Pfam" id="PF13649"/>
    </source>
</evidence>
<dbReference type="InterPro" id="IPR041698">
    <property type="entry name" value="Methyltransf_25"/>
</dbReference>
<name>A0A0D6B7Y2_RHOSU</name>
<dbReference type="GO" id="GO:0016740">
    <property type="term" value="F:transferase activity"/>
    <property type="evidence" value="ECO:0007669"/>
    <property type="project" value="UniProtKB-KW"/>
</dbReference>
<evidence type="ECO:0000313" key="4">
    <source>
        <dbReference type="Proteomes" id="UP000064912"/>
    </source>
</evidence>
<proteinExistence type="predicted"/>
<dbReference type="Gene3D" id="3.40.50.150">
    <property type="entry name" value="Vaccinia Virus protein VP39"/>
    <property type="match status" value="1"/>
</dbReference>
<dbReference type="SUPFAM" id="SSF53335">
    <property type="entry name" value="S-adenosyl-L-methionine-dependent methyltransferases"/>
    <property type="match status" value="1"/>
</dbReference>
<dbReference type="PATRIC" id="fig|35806.4.peg.3953"/>
<dbReference type="EMBL" id="AP014800">
    <property type="protein sequence ID" value="BAQ70980.1"/>
    <property type="molecule type" value="Genomic_DNA"/>
</dbReference>
<keyword evidence="1" id="KW-0808">Transferase</keyword>
<gene>
    <name evidence="3" type="ORF">NHU_03856</name>
</gene>
<dbReference type="GeneID" id="93538062"/>
<dbReference type="CDD" id="cd02440">
    <property type="entry name" value="AdoMet_MTases"/>
    <property type="match status" value="1"/>
</dbReference>
<sequence length="198" mass="20517">MSDADTLAVYAARAEAYSAIHHGRVAQDRLAAFIARLPAGGTALDLGCGPGWAAAGMAAAGLCVTALDACPEMAAAARARYGIKVEVAGFADLQAEAAFDGIWAHFSLLHAPRAALPAHLAAIARALRPGGVFAVAMKQGDGEARDRLGRFYTYVTPKGFRAELERAGLTVEAEETEPGTGFDGSPFASLYLLARRAG</sequence>
<dbReference type="Proteomes" id="UP000064912">
    <property type="component" value="Chromosome"/>
</dbReference>
<reference evidence="3 4" key="1">
    <citation type="submission" date="2015-02" db="EMBL/GenBank/DDBJ databases">
        <title>Genome sequene of Rhodovulum sulfidophilum DSM 2351.</title>
        <authorList>
            <person name="Nagao N."/>
        </authorList>
    </citation>
    <scope>NUCLEOTIDE SEQUENCE [LARGE SCALE GENOMIC DNA]</scope>
    <source>
        <strain evidence="3 4">DSM 2351</strain>
    </source>
</reference>
<accession>A0A0D6B7Y2</accession>
<evidence type="ECO:0000256" key="1">
    <source>
        <dbReference type="ARBA" id="ARBA00022679"/>
    </source>
</evidence>
<evidence type="ECO:0000313" key="3">
    <source>
        <dbReference type="EMBL" id="BAQ70980.1"/>
    </source>
</evidence>
<dbReference type="Pfam" id="PF13649">
    <property type="entry name" value="Methyltransf_25"/>
    <property type="match status" value="1"/>
</dbReference>
<dbReference type="RefSeq" id="WP_042457453.1">
    <property type="nucleotide sequence ID" value="NZ_CP015421.1"/>
</dbReference>
<dbReference type="InterPro" id="IPR029063">
    <property type="entry name" value="SAM-dependent_MTases_sf"/>
</dbReference>
<feature type="domain" description="Methyltransferase" evidence="2">
    <location>
        <begin position="44"/>
        <end position="131"/>
    </location>
</feature>
<protein>
    <recommendedName>
        <fullName evidence="2">Methyltransferase domain-containing protein</fullName>
    </recommendedName>
</protein>
<dbReference type="eggNOG" id="COG2226">
    <property type="taxonomic scope" value="Bacteria"/>
</dbReference>
<dbReference type="AlphaFoldDB" id="A0A0D6B7Y2"/>
<organism evidence="3 4">
    <name type="scientific">Rhodovulum sulfidophilum</name>
    <name type="common">Rhodobacter sulfidophilus</name>
    <dbReference type="NCBI Taxonomy" id="35806"/>
    <lineage>
        <taxon>Bacteria</taxon>
        <taxon>Pseudomonadati</taxon>
        <taxon>Pseudomonadota</taxon>
        <taxon>Alphaproteobacteria</taxon>
        <taxon>Rhodobacterales</taxon>
        <taxon>Paracoccaceae</taxon>
        <taxon>Rhodovulum</taxon>
    </lineage>
</organism>
<dbReference type="KEGG" id="rsu:NHU_03856"/>
<dbReference type="PANTHER" id="PTHR43861">
    <property type="entry name" value="TRANS-ACONITATE 2-METHYLTRANSFERASE-RELATED"/>
    <property type="match status" value="1"/>
</dbReference>